<dbReference type="GO" id="GO:0003729">
    <property type="term" value="F:mRNA binding"/>
    <property type="evidence" value="ECO:0007669"/>
    <property type="project" value="TreeGrafter"/>
</dbReference>
<name>A0A3N4LQU2_9PEZI</name>
<evidence type="ECO:0000259" key="3">
    <source>
        <dbReference type="Pfam" id="PF09090"/>
    </source>
</evidence>
<evidence type="ECO:0008006" key="6">
    <source>
        <dbReference type="Google" id="ProtNLM"/>
    </source>
</evidence>
<evidence type="ECO:0000259" key="2">
    <source>
        <dbReference type="Pfam" id="PF09088"/>
    </source>
</evidence>
<dbReference type="Gene3D" id="1.25.40.180">
    <property type="match status" value="3"/>
</dbReference>
<reference evidence="4 5" key="1">
    <citation type="journal article" date="2018" name="Nat. Ecol. Evol.">
        <title>Pezizomycetes genomes reveal the molecular basis of ectomycorrhizal truffle lifestyle.</title>
        <authorList>
            <person name="Murat C."/>
            <person name="Payen T."/>
            <person name="Noel B."/>
            <person name="Kuo A."/>
            <person name="Morin E."/>
            <person name="Chen J."/>
            <person name="Kohler A."/>
            <person name="Krizsan K."/>
            <person name="Balestrini R."/>
            <person name="Da Silva C."/>
            <person name="Montanini B."/>
            <person name="Hainaut M."/>
            <person name="Levati E."/>
            <person name="Barry K.W."/>
            <person name="Belfiori B."/>
            <person name="Cichocki N."/>
            <person name="Clum A."/>
            <person name="Dockter R.B."/>
            <person name="Fauchery L."/>
            <person name="Guy J."/>
            <person name="Iotti M."/>
            <person name="Le Tacon F."/>
            <person name="Lindquist E.A."/>
            <person name="Lipzen A."/>
            <person name="Malagnac F."/>
            <person name="Mello A."/>
            <person name="Molinier V."/>
            <person name="Miyauchi S."/>
            <person name="Poulain J."/>
            <person name="Riccioni C."/>
            <person name="Rubini A."/>
            <person name="Sitrit Y."/>
            <person name="Splivallo R."/>
            <person name="Traeger S."/>
            <person name="Wang M."/>
            <person name="Zifcakova L."/>
            <person name="Wipf D."/>
            <person name="Zambonelli A."/>
            <person name="Paolocci F."/>
            <person name="Nowrousian M."/>
            <person name="Ottonello S."/>
            <person name="Baldrian P."/>
            <person name="Spatafora J.W."/>
            <person name="Henrissat B."/>
            <person name="Nagy L.G."/>
            <person name="Aury J.M."/>
            <person name="Wincker P."/>
            <person name="Grigoriev I.V."/>
            <person name="Bonfante P."/>
            <person name="Martin F.M."/>
        </authorList>
    </citation>
    <scope>NUCLEOTIDE SEQUENCE [LARGE SCALE GENOMIC DNA]</scope>
    <source>
        <strain evidence="4 5">ATCC MYA-4762</strain>
    </source>
</reference>
<dbReference type="InParanoid" id="A0A3N4LQU2"/>
<dbReference type="FunFam" id="1.25.40.180:FF:000035">
    <property type="entry name" value="snRNA cap binding complex subunit (Gcr3)"/>
    <property type="match status" value="1"/>
</dbReference>
<dbReference type="OrthoDB" id="10252707at2759"/>
<dbReference type="InterPro" id="IPR015174">
    <property type="entry name" value="MIF4G-like_typ-2"/>
</dbReference>
<feature type="domain" description="MIF4G-like type 1" evidence="2">
    <location>
        <begin position="320"/>
        <end position="510"/>
    </location>
</feature>
<dbReference type="PANTHER" id="PTHR12412:SF2">
    <property type="entry name" value="NUCLEAR CAP-BINDING PROTEIN SUBUNIT 1"/>
    <property type="match status" value="1"/>
</dbReference>
<dbReference type="GO" id="GO:0000339">
    <property type="term" value="F:RNA cap binding"/>
    <property type="evidence" value="ECO:0007669"/>
    <property type="project" value="InterPro"/>
</dbReference>
<keyword evidence="5" id="KW-1185">Reference proteome</keyword>
<dbReference type="InterPro" id="IPR015172">
    <property type="entry name" value="MIF4G-like_typ-1"/>
</dbReference>
<accession>A0A3N4LQU2</accession>
<feature type="domain" description="MIF4G-like type 2" evidence="3">
    <location>
        <begin position="527"/>
        <end position="789"/>
    </location>
</feature>
<dbReference type="Proteomes" id="UP000267821">
    <property type="component" value="Unassembled WGS sequence"/>
</dbReference>
<evidence type="ECO:0000256" key="1">
    <source>
        <dbReference type="SAM" id="MobiDB-lite"/>
    </source>
</evidence>
<dbReference type="GO" id="GO:0006406">
    <property type="term" value="P:mRNA export from nucleus"/>
    <property type="evidence" value="ECO:0007669"/>
    <property type="project" value="InterPro"/>
</dbReference>
<dbReference type="FunCoup" id="A0A3N4LQU2">
    <property type="interactions" value="835"/>
</dbReference>
<dbReference type="STRING" id="1051890.A0A3N4LQU2"/>
<evidence type="ECO:0000313" key="5">
    <source>
        <dbReference type="Proteomes" id="UP000267821"/>
    </source>
</evidence>
<organism evidence="4 5">
    <name type="scientific">Terfezia boudieri ATCC MYA-4762</name>
    <dbReference type="NCBI Taxonomy" id="1051890"/>
    <lineage>
        <taxon>Eukaryota</taxon>
        <taxon>Fungi</taxon>
        <taxon>Dikarya</taxon>
        <taxon>Ascomycota</taxon>
        <taxon>Pezizomycotina</taxon>
        <taxon>Pezizomycetes</taxon>
        <taxon>Pezizales</taxon>
        <taxon>Pezizaceae</taxon>
        <taxon>Terfezia</taxon>
    </lineage>
</organism>
<dbReference type="PANTHER" id="PTHR12412">
    <property type="entry name" value="CAP BINDING PROTEIN"/>
    <property type="match status" value="1"/>
</dbReference>
<proteinExistence type="predicted"/>
<gene>
    <name evidence="4" type="ORF">L211DRAFT_783323</name>
</gene>
<dbReference type="GO" id="GO:0005846">
    <property type="term" value="C:nuclear cap binding complex"/>
    <property type="evidence" value="ECO:0007669"/>
    <property type="project" value="InterPro"/>
</dbReference>
<protein>
    <recommendedName>
        <fullName evidence="6">Cap binding protein</fullName>
    </recommendedName>
</protein>
<dbReference type="InterPro" id="IPR027159">
    <property type="entry name" value="CBP80"/>
</dbReference>
<feature type="region of interest" description="Disordered" evidence="1">
    <location>
        <begin position="1"/>
        <end position="27"/>
    </location>
</feature>
<dbReference type="EMBL" id="ML121538">
    <property type="protein sequence ID" value="RPB25297.1"/>
    <property type="molecule type" value="Genomic_DNA"/>
</dbReference>
<dbReference type="InterPro" id="IPR016024">
    <property type="entry name" value="ARM-type_fold"/>
</dbReference>
<sequence>MGDYYRGGRSAPRPRNKRYRDDYDDEREYRRPHHESLLVRLQKELLGLAESPLARIEDGIKNITKLFTSNYENEELRAGFRSLIQQVIIEQPFKIPFVAAVTLVSASSLAEAGADILEDTRKSVQKYLDEGNFTNLKLAIRFLGCCQGMYLEDGVFKLLNELLSKAEGLKYAGNENIAVELTRVVMISLPYILVSSGVDDKQKELAGKILERTSPLSQISGSIEKLLRPLTYTGNTTPGLTCVQVIKLLQISLQNEASRDWTLAALPRPWEAFKSELDAARKYSFPDFAIPAQFENVDGSNLVPDVFFSVFAHQSTETVPPTSDITSHLFRDSLNDTMNILDFNRIAVARFLVDIDCYFAPEVFLKRATPYDRVKEVAGDRSTWKPEDVAVDAVFSQLLRLPNPKHKLIYYHSIFTEMCKIAAAAVAPSLGRAIRFMYANVDSMDVELTNRFIDWFSHHLSNFGFTWKWGEWEANLKLAEVYPKRAFIHGAVEKEIRLSFPSRIKNTLPEAYQILIPEAKEKDIPTFKYDSDDTAFSTEGKEVFALLKDKKPEAEIDAILESVTRTAQEQNLRGPNSYSRDIYITSICYLGAKSLSHVLSCIERCKEKLLAMGQESAEARRQIVRSVMGYWADQPGVGANVVDKLLNYSVITPSSVVEWALCDAGYAALSQNHVWEMVSTTVNKVNNRVRQIVAARPSLAMGDEDDEEYAGILAAYETTLESSKVEQKQIAEIVLSSLRKIADGERVEGGDDDEVFLNMDDTQREEYKHWMAWWGLQWLKAFARRYTIEGVTGEDDLTNLRL</sequence>
<evidence type="ECO:0000313" key="4">
    <source>
        <dbReference type="EMBL" id="RPB25297.1"/>
    </source>
</evidence>
<dbReference type="AlphaFoldDB" id="A0A3N4LQU2"/>
<dbReference type="Pfam" id="PF09088">
    <property type="entry name" value="MIF4G_like"/>
    <property type="match status" value="1"/>
</dbReference>
<dbReference type="GO" id="GO:0005634">
    <property type="term" value="C:nucleus"/>
    <property type="evidence" value="ECO:0007669"/>
    <property type="project" value="TreeGrafter"/>
</dbReference>
<dbReference type="GO" id="GO:0000184">
    <property type="term" value="P:nuclear-transcribed mRNA catabolic process, nonsense-mediated decay"/>
    <property type="evidence" value="ECO:0007669"/>
    <property type="project" value="TreeGrafter"/>
</dbReference>
<dbReference type="SUPFAM" id="SSF48371">
    <property type="entry name" value="ARM repeat"/>
    <property type="match status" value="3"/>
</dbReference>
<dbReference type="Pfam" id="PF09090">
    <property type="entry name" value="MIF4G_like_2"/>
    <property type="match status" value="1"/>
</dbReference>